<evidence type="ECO:0000256" key="2">
    <source>
        <dbReference type="ARBA" id="ARBA00022679"/>
    </source>
</evidence>
<dbReference type="GO" id="GO:0006396">
    <property type="term" value="P:RNA processing"/>
    <property type="evidence" value="ECO:0007669"/>
    <property type="project" value="InterPro"/>
</dbReference>
<sequence>MKSISSRDNPAYKKLLRLAGDARECRKQGRTLIDGPHLVAAYRAQLGLPEQLLVSESGANHREIQDLIDAHAGSDVVLLKDPLFKALSGVDAPLGIAAVIRIPQETPAFTGGSCVLLDAIQDAGNAGSILRSSAAAGIRDIFLGPGCAGAWSPRVLRAAQGAHFRLRIRESADLGQFLRDYRGKSLATVVGGGVSIYDIKLTGDIAWIFGNEGCGVSPVLAALASQLITIPLATDIESLNVAAAAAVCLFAIARN</sequence>
<reference evidence="4" key="1">
    <citation type="submission" date="2021-04" db="EMBL/GenBank/DDBJ databases">
        <authorList>
            <person name="Hornung B."/>
        </authorList>
    </citation>
    <scope>NUCLEOTIDE SEQUENCE</scope>
    <source>
        <strain evidence="4">G5G6</strain>
    </source>
</reference>
<dbReference type="Gene3D" id="3.40.1280.10">
    <property type="match status" value="1"/>
</dbReference>
<dbReference type="GO" id="GO:0032259">
    <property type="term" value="P:methylation"/>
    <property type="evidence" value="ECO:0007669"/>
    <property type="project" value="UniProtKB-KW"/>
</dbReference>
<dbReference type="GO" id="GO:0003723">
    <property type="term" value="F:RNA binding"/>
    <property type="evidence" value="ECO:0007669"/>
    <property type="project" value="InterPro"/>
</dbReference>
<feature type="domain" description="tRNA/rRNA methyltransferase SpoU type" evidence="3">
    <location>
        <begin position="114"/>
        <end position="250"/>
    </location>
</feature>
<organism evidence="4 5">
    <name type="scientific">Georgfuchsia toluolica</name>
    <dbReference type="NCBI Taxonomy" id="424218"/>
    <lineage>
        <taxon>Bacteria</taxon>
        <taxon>Pseudomonadati</taxon>
        <taxon>Pseudomonadota</taxon>
        <taxon>Betaproteobacteria</taxon>
        <taxon>Nitrosomonadales</taxon>
        <taxon>Sterolibacteriaceae</taxon>
        <taxon>Georgfuchsia</taxon>
    </lineage>
</organism>
<keyword evidence="1 4" id="KW-0489">Methyltransferase</keyword>
<name>A0A916J2L3_9PROT</name>
<keyword evidence="5" id="KW-1185">Reference proteome</keyword>
<evidence type="ECO:0000256" key="1">
    <source>
        <dbReference type="ARBA" id="ARBA00022603"/>
    </source>
</evidence>
<dbReference type="InterPro" id="IPR029064">
    <property type="entry name" value="Ribosomal_eL30-like_sf"/>
</dbReference>
<dbReference type="PANTHER" id="PTHR43191:SF2">
    <property type="entry name" value="RRNA METHYLTRANSFERASE 3, MITOCHONDRIAL"/>
    <property type="match status" value="1"/>
</dbReference>
<dbReference type="InterPro" id="IPR029026">
    <property type="entry name" value="tRNA_m1G_MTases_N"/>
</dbReference>
<dbReference type="InterPro" id="IPR051259">
    <property type="entry name" value="rRNA_Methyltransferase"/>
</dbReference>
<dbReference type="EMBL" id="CAJQUM010000001">
    <property type="protein sequence ID" value="CAG4882234.1"/>
    <property type="molecule type" value="Genomic_DNA"/>
</dbReference>
<evidence type="ECO:0000259" key="3">
    <source>
        <dbReference type="Pfam" id="PF00588"/>
    </source>
</evidence>
<dbReference type="Pfam" id="PF00588">
    <property type="entry name" value="SpoU_methylase"/>
    <property type="match status" value="1"/>
</dbReference>
<accession>A0A916J2L3</accession>
<protein>
    <submittedName>
        <fullName evidence="4">rRNA methylases</fullName>
    </submittedName>
</protein>
<evidence type="ECO:0000313" key="4">
    <source>
        <dbReference type="EMBL" id="CAG4882234.1"/>
    </source>
</evidence>
<dbReference type="Proteomes" id="UP000742786">
    <property type="component" value="Unassembled WGS sequence"/>
</dbReference>
<dbReference type="CDD" id="cd18095">
    <property type="entry name" value="SpoU-like_rRNA-MTase"/>
    <property type="match status" value="1"/>
</dbReference>
<dbReference type="RefSeq" id="WP_220634327.1">
    <property type="nucleotide sequence ID" value="NZ_CAJQUM010000001.1"/>
</dbReference>
<dbReference type="SUPFAM" id="SSF75217">
    <property type="entry name" value="alpha/beta knot"/>
    <property type="match status" value="1"/>
</dbReference>
<evidence type="ECO:0000313" key="5">
    <source>
        <dbReference type="Proteomes" id="UP000742786"/>
    </source>
</evidence>
<dbReference type="PANTHER" id="PTHR43191">
    <property type="entry name" value="RRNA METHYLTRANSFERASE 3"/>
    <property type="match status" value="1"/>
</dbReference>
<dbReference type="AlphaFoldDB" id="A0A916J2L3"/>
<dbReference type="InterPro" id="IPR001537">
    <property type="entry name" value="SpoU_MeTrfase"/>
</dbReference>
<dbReference type="Gene3D" id="3.30.1330.30">
    <property type="match status" value="1"/>
</dbReference>
<proteinExistence type="predicted"/>
<keyword evidence="2" id="KW-0808">Transferase</keyword>
<dbReference type="SUPFAM" id="SSF55315">
    <property type="entry name" value="L30e-like"/>
    <property type="match status" value="1"/>
</dbReference>
<dbReference type="GO" id="GO:0008173">
    <property type="term" value="F:RNA methyltransferase activity"/>
    <property type="evidence" value="ECO:0007669"/>
    <property type="project" value="InterPro"/>
</dbReference>
<gene>
    <name evidence="4" type="ORF">GTOL_10116</name>
</gene>
<dbReference type="InterPro" id="IPR029028">
    <property type="entry name" value="Alpha/beta_knot_MTases"/>
</dbReference>
<comment type="caution">
    <text evidence="4">The sequence shown here is derived from an EMBL/GenBank/DDBJ whole genome shotgun (WGS) entry which is preliminary data.</text>
</comment>